<dbReference type="GO" id="GO:0006276">
    <property type="term" value="P:plasmid maintenance"/>
    <property type="evidence" value="ECO:0007669"/>
    <property type="project" value="UniProtKB-KW"/>
</dbReference>
<dbReference type="NCBIfam" id="NF040977">
    <property type="entry name" value="RepA_IncFII_LM"/>
    <property type="match status" value="1"/>
</dbReference>
<organism evidence="5 6">
    <name type="scientific">Buchnera aphidicola</name>
    <name type="common">Cinara pseudotaxifoliae</name>
    <dbReference type="NCBI Taxonomy" id="655384"/>
    <lineage>
        <taxon>Bacteria</taxon>
        <taxon>Pseudomonadati</taxon>
        <taxon>Pseudomonadota</taxon>
        <taxon>Gammaproteobacteria</taxon>
        <taxon>Enterobacterales</taxon>
        <taxon>Erwiniaceae</taxon>
        <taxon>Buchnera</taxon>
    </lineage>
</organism>
<dbReference type="GO" id="GO:0006260">
    <property type="term" value="P:DNA replication"/>
    <property type="evidence" value="ECO:0007669"/>
    <property type="project" value="UniProtKB-KW"/>
</dbReference>
<dbReference type="InterPro" id="IPR003446">
    <property type="entry name" value="Plasmid_replication_init_RepA"/>
</dbReference>
<accession>A0A451DJ46</accession>
<evidence type="ECO:0000256" key="3">
    <source>
        <dbReference type="ARBA" id="ARBA00022689"/>
    </source>
</evidence>
<dbReference type="Proteomes" id="UP000294449">
    <property type="component" value="Plasmid pLeu"/>
</dbReference>
<dbReference type="EMBL" id="LR217733">
    <property type="protein sequence ID" value="VFP86695.1"/>
    <property type="molecule type" value="Genomic_DNA"/>
</dbReference>
<evidence type="ECO:0000313" key="5">
    <source>
        <dbReference type="EMBL" id="VFP86695.1"/>
    </source>
</evidence>
<evidence type="ECO:0000256" key="1">
    <source>
        <dbReference type="ARBA" id="ARBA00002740"/>
    </source>
</evidence>
<comment type="function">
    <text evidence="1">This protein is essential for plasmid replication; it is involved in copy control functions.</text>
</comment>
<gene>
    <name evidence="5" type="primary">repA1</name>
    <name evidence="5" type="ORF">BUCIPSTX3056_416</name>
</gene>
<protein>
    <submittedName>
        <fullName evidence="5">Probable replication-associated protein RepA1</fullName>
    </submittedName>
</protein>
<reference evidence="5 6" key="1">
    <citation type="submission" date="2019-02" db="EMBL/GenBank/DDBJ databases">
        <authorList>
            <person name="Manzano-Marin A."/>
            <person name="Manzano-Marin A."/>
        </authorList>
    </citation>
    <scope>NUCLEOTIDE SEQUENCE [LARGE SCALE GENOMIC DNA]</scope>
    <source>
        <strain evidence="5 6">BuCipseudotaxifoliae</strain>
        <plasmid evidence="6">pleu</plasmid>
    </source>
</reference>
<dbReference type="Pfam" id="PF02387">
    <property type="entry name" value="IncFII_repA"/>
    <property type="match status" value="1"/>
</dbReference>
<evidence type="ECO:0000256" key="2">
    <source>
        <dbReference type="ARBA" id="ARBA00008256"/>
    </source>
</evidence>
<dbReference type="AlphaFoldDB" id="A0A451DJ46"/>
<dbReference type="OrthoDB" id="6497710at2"/>
<dbReference type="RefSeq" id="WP_075475051.1">
    <property type="nucleotide sequence ID" value="NZ_LR217733.1"/>
</dbReference>
<proteinExistence type="inferred from homology"/>
<evidence type="ECO:0000313" key="6">
    <source>
        <dbReference type="Proteomes" id="UP000294449"/>
    </source>
</evidence>
<name>A0A451DJ46_9GAMM</name>
<keyword evidence="5" id="KW-0614">Plasmid</keyword>
<sequence>MSEKKYVYNPYPQFIQPENHKKRPIFIRYAMERSATIDVAQNKIYLSICNFKNPITGRTLPRKRRLNEHRARALRAMVQAMLYHFNIASTLVMASVEKLSDACGLSTYSSAGNKSITRASRLITDFMEPIGLISCQKVWDKILGTYIPKIIFLQPLFFMLFNISQSQLIQTRIAQLQWINIRRTQQKKFQINLFEVEQKEKDKYIRKAFCFRNSRHMFSRQKKQALKIIQLEEKYARSQILKNLIKRYSVEELCSIGLIDLKRKVDLEYVRLRQLAQHPVP</sequence>
<keyword evidence="3" id="KW-0615">Plasmid copy control</keyword>
<evidence type="ECO:0000256" key="4">
    <source>
        <dbReference type="ARBA" id="ARBA00022705"/>
    </source>
</evidence>
<comment type="similarity">
    <text evidence="2">Belongs to the IncFII RepA family.</text>
</comment>
<keyword evidence="4" id="KW-0235">DNA replication</keyword>
<geneLocation type="plasmid" evidence="5">
    <name>pLeu</name>
</geneLocation>